<keyword evidence="1" id="KW-0472">Membrane</keyword>
<dbReference type="EMBL" id="CP091511">
    <property type="protein sequence ID" value="UOO88338.1"/>
    <property type="molecule type" value="Genomic_DNA"/>
</dbReference>
<keyword evidence="1" id="KW-0812">Transmembrane</keyword>
<dbReference type="Proteomes" id="UP000832011">
    <property type="component" value="Chromosome"/>
</dbReference>
<gene>
    <name evidence="2" type="ORF">LVJ82_12750</name>
</gene>
<dbReference type="RefSeq" id="WP_058357977.1">
    <property type="nucleotide sequence ID" value="NZ_CABKVG010000010.1"/>
</dbReference>
<proteinExistence type="predicted"/>
<feature type="transmembrane region" description="Helical" evidence="1">
    <location>
        <begin position="75"/>
        <end position="97"/>
    </location>
</feature>
<feature type="transmembrane region" description="Helical" evidence="1">
    <location>
        <begin position="23"/>
        <end position="39"/>
    </location>
</feature>
<protein>
    <submittedName>
        <fullName evidence="2">Uncharacterized protein</fullName>
    </submittedName>
</protein>
<name>A0ABY4E1Z4_9NEIS</name>
<keyword evidence="3" id="KW-1185">Reference proteome</keyword>
<evidence type="ECO:0000313" key="2">
    <source>
        <dbReference type="EMBL" id="UOO88338.1"/>
    </source>
</evidence>
<evidence type="ECO:0000256" key="1">
    <source>
        <dbReference type="SAM" id="Phobius"/>
    </source>
</evidence>
<reference evidence="2 3" key="1">
    <citation type="journal article" date="2022" name="Res Sq">
        <title>Evolution of multicellular longitudinally dividing oral cavity symbionts (Neisseriaceae).</title>
        <authorList>
            <person name="Nyongesa S."/>
            <person name="Weber P."/>
            <person name="Bernet E."/>
            <person name="Pullido F."/>
            <person name="Nieckarz M."/>
            <person name="Delaby M."/>
            <person name="Nieves C."/>
            <person name="Viehboeck T."/>
            <person name="Krause N."/>
            <person name="Rivera-Millot A."/>
            <person name="Nakamura A."/>
            <person name="Vischer N."/>
            <person name="VanNieuwenhze M."/>
            <person name="Brun Y."/>
            <person name="Cava F."/>
            <person name="Bulgheresi S."/>
            <person name="Veyrier F."/>
        </authorList>
    </citation>
    <scope>NUCLEOTIDE SEQUENCE [LARGE SCALE GENOMIC DNA]</scope>
    <source>
        <strain evidence="2 3">SN4</strain>
    </source>
</reference>
<feature type="transmembrane region" description="Helical" evidence="1">
    <location>
        <begin position="44"/>
        <end position="63"/>
    </location>
</feature>
<accession>A0ABY4E1Z4</accession>
<keyword evidence="1" id="KW-1133">Transmembrane helix</keyword>
<sequence length="102" mass="11217">MILIAAMLLCAWIQTHNDNTSAWVYAAVLALGNAAFAIFTGGDLVANAIFAGILFLYLWLYYFLLDYFSESVIGWWAILLLGAAGMYLAPLALMSLISKFVQ</sequence>
<evidence type="ECO:0000313" key="3">
    <source>
        <dbReference type="Proteomes" id="UP000832011"/>
    </source>
</evidence>
<organism evidence="2 3">
    <name type="scientific">Vitreoscilla massiliensis</name>
    <dbReference type="NCBI Taxonomy" id="1689272"/>
    <lineage>
        <taxon>Bacteria</taxon>
        <taxon>Pseudomonadati</taxon>
        <taxon>Pseudomonadota</taxon>
        <taxon>Betaproteobacteria</taxon>
        <taxon>Neisseriales</taxon>
        <taxon>Neisseriaceae</taxon>
        <taxon>Vitreoscilla</taxon>
    </lineage>
</organism>